<feature type="domain" description="Major facilitator superfamily (MFS) profile" evidence="6">
    <location>
        <begin position="52"/>
        <end position="491"/>
    </location>
</feature>
<organism evidence="7 8">
    <name type="scientific">Phaeosphaeria nodorum (strain SN15 / ATCC MYA-4574 / FGSC 10173)</name>
    <name type="common">Glume blotch fungus</name>
    <name type="synonym">Parastagonospora nodorum</name>
    <dbReference type="NCBI Taxonomy" id="321614"/>
    <lineage>
        <taxon>Eukaryota</taxon>
        <taxon>Fungi</taxon>
        <taxon>Dikarya</taxon>
        <taxon>Ascomycota</taxon>
        <taxon>Pezizomycotina</taxon>
        <taxon>Dothideomycetes</taxon>
        <taxon>Pleosporomycetidae</taxon>
        <taxon>Pleosporales</taxon>
        <taxon>Pleosporineae</taxon>
        <taxon>Phaeosphaeriaceae</taxon>
        <taxon>Parastagonospora</taxon>
    </lineage>
</organism>
<protein>
    <recommendedName>
        <fullName evidence="6">Major facilitator superfamily (MFS) profile domain-containing protein</fullName>
    </recommendedName>
</protein>
<comment type="subcellular location">
    <subcellularLocation>
        <location evidence="1">Membrane</location>
        <topology evidence="1">Multi-pass membrane protein</topology>
    </subcellularLocation>
</comment>
<dbReference type="OrthoDB" id="310895at2759"/>
<gene>
    <name evidence="7" type="ORF">JI435_105050</name>
</gene>
<evidence type="ECO:0000313" key="8">
    <source>
        <dbReference type="Proteomes" id="UP000663193"/>
    </source>
</evidence>
<dbReference type="PANTHER" id="PTHR43791:SF54">
    <property type="entry name" value="MAJOR FACILITATOR SUPERFAMILY (MFS) PROFILE DOMAIN-CONTAINING PROTEIN-RELATED"/>
    <property type="match status" value="1"/>
</dbReference>
<evidence type="ECO:0000256" key="3">
    <source>
        <dbReference type="ARBA" id="ARBA00022692"/>
    </source>
</evidence>
<dbReference type="InterPro" id="IPR020846">
    <property type="entry name" value="MFS_dom"/>
</dbReference>
<evidence type="ECO:0000256" key="2">
    <source>
        <dbReference type="ARBA" id="ARBA00022448"/>
    </source>
</evidence>
<dbReference type="PANTHER" id="PTHR43791">
    <property type="entry name" value="PERMEASE-RELATED"/>
    <property type="match status" value="1"/>
</dbReference>
<dbReference type="OMA" id="LMTMPVW"/>
<dbReference type="EMBL" id="CP069039">
    <property type="protein sequence ID" value="QRD04564.1"/>
    <property type="molecule type" value="Genomic_DNA"/>
</dbReference>
<dbReference type="AlphaFoldDB" id="A0A7U2I7C0"/>
<keyword evidence="8" id="KW-1185">Reference proteome</keyword>
<evidence type="ECO:0000256" key="4">
    <source>
        <dbReference type="ARBA" id="ARBA00022989"/>
    </source>
</evidence>
<keyword evidence="4" id="KW-1133">Transmembrane helix</keyword>
<dbReference type="Gene3D" id="1.20.1250.20">
    <property type="entry name" value="MFS general substrate transporter like domains"/>
    <property type="match status" value="2"/>
</dbReference>
<evidence type="ECO:0000256" key="1">
    <source>
        <dbReference type="ARBA" id="ARBA00004141"/>
    </source>
</evidence>
<keyword evidence="2" id="KW-0813">Transport</keyword>
<evidence type="ECO:0000256" key="5">
    <source>
        <dbReference type="ARBA" id="ARBA00023136"/>
    </source>
</evidence>
<proteinExistence type="predicted"/>
<dbReference type="Pfam" id="PF07690">
    <property type="entry name" value="MFS_1"/>
    <property type="match status" value="1"/>
</dbReference>
<dbReference type="GO" id="GO:0016020">
    <property type="term" value="C:membrane"/>
    <property type="evidence" value="ECO:0007669"/>
    <property type="project" value="UniProtKB-SubCell"/>
</dbReference>
<reference evidence="8" key="1">
    <citation type="journal article" date="2021" name="BMC Genomics">
        <title>Chromosome-level genome assembly and manually-curated proteome of model necrotroph Parastagonospora nodorum Sn15 reveals a genome-wide trove of candidate effector homologs, and redundancy of virulence-related functions within an accessory chromosome.</title>
        <authorList>
            <person name="Bertazzoni S."/>
            <person name="Jones D.A.B."/>
            <person name="Phan H.T."/>
            <person name="Tan K.-C."/>
            <person name="Hane J.K."/>
        </authorList>
    </citation>
    <scope>NUCLEOTIDE SEQUENCE [LARGE SCALE GENOMIC DNA]</scope>
    <source>
        <strain evidence="8">SN15 / ATCC MYA-4574 / FGSC 10173)</strain>
    </source>
</reference>
<keyword evidence="3" id="KW-0812">Transmembrane</keyword>
<name>A0A7U2I7C0_PHANO</name>
<dbReference type="GO" id="GO:0022857">
    <property type="term" value="F:transmembrane transporter activity"/>
    <property type="evidence" value="ECO:0007669"/>
    <property type="project" value="InterPro"/>
</dbReference>
<dbReference type="PROSITE" id="PS50850">
    <property type="entry name" value="MFS"/>
    <property type="match status" value="1"/>
</dbReference>
<evidence type="ECO:0000313" key="7">
    <source>
        <dbReference type="EMBL" id="QRD04564.1"/>
    </source>
</evidence>
<accession>A0A7U2I7C0</accession>
<evidence type="ECO:0000259" key="6">
    <source>
        <dbReference type="PROSITE" id="PS50850"/>
    </source>
</evidence>
<dbReference type="VEuPathDB" id="FungiDB:JI435_105050"/>
<keyword evidence="5" id="KW-0472">Membrane</keyword>
<dbReference type="InterPro" id="IPR011701">
    <property type="entry name" value="MFS"/>
</dbReference>
<sequence length="491" mass="54426">MESVAAQHGRMSLDEKAIAESVAKSSRSSDNGNVEIPFCSKQSYTTKMDWRLIPILGCTYTILFLDRTNIANARIEGMEKGLSMPANGYNTALWIFYIPFVLVEVPSNMIMSMPRVRPNIFLGINMLVLGVVSTCQGLTASYAGLLVCRFLMGIFEATLPAGAALLVAEYYTRKQASLRYAMFFTFGVLGPCVSGLLAYGIRNMDGIQGKEGWRWIFILEGIITIVISFLVFLLVPDFPENTKILTSVEREHLLEVLRQDKGDQKIDIKGTNWLKVICDYKILFPTLMFFCCDMTAASMSAFIPTILTELGWTAKTAQAMSIPVWVAGMVCQILGAWIAGRTGLRFPFILCGIMSVLVGWSINIAYSEREGVSAAVRYFSLFAMSSGTFIQMTMTTSWLANNLRGRASLAVGTAIILGIGNCANFVSSNVFIKHEAPYYPTAFRTGMGLTIAGAVFCLAYVGLLWRHNQKLARKRSQVGGMDDHKEYMYQY</sequence>
<dbReference type="FunFam" id="1.20.1250.20:FF:000188">
    <property type="entry name" value="MFS general substrate transporter"/>
    <property type="match status" value="1"/>
</dbReference>
<dbReference type="InterPro" id="IPR036259">
    <property type="entry name" value="MFS_trans_sf"/>
</dbReference>
<dbReference type="Proteomes" id="UP000663193">
    <property type="component" value="Chromosome 17"/>
</dbReference>
<dbReference type="SUPFAM" id="SSF103473">
    <property type="entry name" value="MFS general substrate transporter"/>
    <property type="match status" value="1"/>
</dbReference>